<sequence>MTDVGGSQFELLERKQKPAHLTQYLATITVTLGALNIGTAMGYTSPASPQLMNNSTNSSLVITTEQNIWFTSTINLGALTGGLLVFAQNFAMLVCGRVLVGLCAGVTSIAVPTYIGEFSSPDIRGKLGTCFQLMAVIGMLYSFVFGAVMNTWRGLAGICAIPPVIYLVLVLFAKESPTYLLSKGKEKEAKEALQYFRGKHYDVEPEMQLMRKTQEEALQNTVSLNELKTPYILKPLLISCTLMIFQQISGINAMLFNLSVIFEDAGSGLPEEVSTIIVGVVLVLATAVASILMDKVGRKVLLIISSAIMTLALVALDVYFYEKYWNKDWAVLNLGWLPLVSFIVFVTAFSIGYGPIPWLMMGELFSLNVRGVASSIASMVNWTISFFITLIYEPMQVAIGPYGIYWFFAGCCFINFIFCILSSINVERWRVLHLPLKPHPCPLSRSRIKSTEDLSHTHTGVMGFTGKSTSELVEVKNKPSYLMQYFAAISVTMGALSLGTSLGYTSPASPQLMDNSTNSSLVITTEQNNWFSSTVNLGALTGGLLGGVCINTLGRRGTMLASVLPFLASWALVGFANNFVMLIVGRLLIGLCTGVTCIAVPTYIGEFSSPDIRGALGSCFQLMAVGGIEFAYVFGIVMSTWRGLAGICAIPPIIYLTLLLFVKESPIYLLSKGKEREAREALQYFRGKNYNIEAEMKLMRKTQDDAQQNKASLRDLKTPYILKPLLISCTLMVFQQLSGINAVLFNLDKIFKGSGSTLATDIGPIIVGAVLVSATVIASVLMDKAGRKILLVVSAAVMCLSLVALDIFFYAMQQDEVWAADKLSWLPLTSLIVFVTAFSVGSGPIPWLMMGELFSLNVRESASGLATMVNWSTSFLVTLTKGKTLQEITALFGGPVLTEESTEKKEDTRIETVEL</sequence>
<feature type="transmembrane region" description="Helical" evidence="10">
    <location>
        <begin position="485"/>
        <end position="504"/>
    </location>
</feature>
<feature type="transmembrane region" description="Helical" evidence="10">
    <location>
        <begin position="762"/>
        <end position="782"/>
    </location>
</feature>
<dbReference type="InterPro" id="IPR003663">
    <property type="entry name" value="Sugar/inositol_transpt"/>
</dbReference>
<dbReference type="SUPFAM" id="SSF103473">
    <property type="entry name" value="MFS general substrate transporter"/>
    <property type="match status" value="2"/>
</dbReference>
<feature type="transmembrane region" description="Helical" evidence="10">
    <location>
        <begin position="824"/>
        <end position="849"/>
    </location>
</feature>
<evidence type="ECO:0000256" key="1">
    <source>
        <dbReference type="ARBA" id="ARBA00004651"/>
    </source>
</evidence>
<evidence type="ECO:0000256" key="4">
    <source>
        <dbReference type="ARBA" id="ARBA00022597"/>
    </source>
</evidence>
<evidence type="ECO:0000313" key="13">
    <source>
        <dbReference type="Proteomes" id="UP000747542"/>
    </source>
</evidence>
<organism evidence="12 13">
    <name type="scientific">Homarus americanus</name>
    <name type="common">American lobster</name>
    <dbReference type="NCBI Taxonomy" id="6706"/>
    <lineage>
        <taxon>Eukaryota</taxon>
        <taxon>Metazoa</taxon>
        <taxon>Ecdysozoa</taxon>
        <taxon>Arthropoda</taxon>
        <taxon>Crustacea</taxon>
        <taxon>Multicrustacea</taxon>
        <taxon>Malacostraca</taxon>
        <taxon>Eumalacostraca</taxon>
        <taxon>Eucarida</taxon>
        <taxon>Decapoda</taxon>
        <taxon>Pleocyemata</taxon>
        <taxon>Astacidea</taxon>
        <taxon>Nephropoidea</taxon>
        <taxon>Nephropidae</taxon>
        <taxon>Homarus</taxon>
    </lineage>
</organism>
<accession>A0A8J5MKU3</accession>
<feature type="transmembrane region" description="Helical" evidence="10">
    <location>
        <begin position="154"/>
        <end position="173"/>
    </location>
</feature>
<feature type="transmembrane region" description="Helical" evidence="10">
    <location>
        <begin position="404"/>
        <end position="424"/>
    </location>
</feature>
<evidence type="ECO:0000256" key="9">
    <source>
        <dbReference type="ARBA" id="ARBA00024348"/>
    </source>
</evidence>
<keyword evidence="4" id="KW-0762">Sugar transport</keyword>
<proteinExistence type="inferred from homology"/>
<dbReference type="PROSITE" id="PS00216">
    <property type="entry name" value="SUGAR_TRANSPORT_1"/>
    <property type="match status" value="2"/>
</dbReference>
<dbReference type="InterPro" id="IPR050549">
    <property type="entry name" value="MFS_Trehalose_Transporter"/>
</dbReference>
<evidence type="ECO:0000256" key="7">
    <source>
        <dbReference type="ARBA" id="ARBA00023136"/>
    </source>
</evidence>
<feature type="non-terminal residue" evidence="12">
    <location>
        <position position="1"/>
    </location>
</feature>
<dbReference type="NCBIfam" id="TIGR00879">
    <property type="entry name" value="SP"/>
    <property type="match status" value="2"/>
</dbReference>
<dbReference type="Pfam" id="PF00083">
    <property type="entry name" value="Sugar_tr"/>
    <property type="match status" value="2"/>
</dbReference>
<feature type="transmembrane region" description="Helical" evidence="10">
    <location>
        <begin position="300"/>
        <end position="321"/>
    </location>
</feature>
<gene>
    <name evidence="12" type="primary">Tret1-L28</name>
    <name evidence="12" type="ORF">Hamer_G025468</name>
</gene>
<feature type="transmembrane region" description="Helical" evidence="10">
    <location>
        <begin position="372"/>
        <end position="392"/>
    </location>
</feature>
<feature type="transmembrane region" description="Helical" evidence="10">
    <location>
        <begin position="643"/>
        <end position="662"/>
    </location>
</feature>
<keyword evidence="7 10" id="KW-0472">Membrane</keyword>
<evidence type="ECO:0000256" key="3">
    <source>
        <dbReference type="ARBA" id="ARBA00022475"/>
    </source>
</evidence>
<keyword evidence="13" id="KW-1185">Reference proteome</keyword>
<dbReference type="Gene3D" id="1.20.1250.20">
    <property type="entry name" value="MFS general substrate transporter like domains"/>
    <property type="match status" value="2"/>
</dbReference>
<comment type="subcellular location">
    <subcellularLocation>
        <location evidence="1">Cell membrane</location>
        <topology evidence="1">Multi-pass membrane protein</topology>
    </subcellularLocation>
</comment>
<feature type="transmembrane region" description="Helical" evidence="10">
    <location>
        <begin position="557"/>
        <end position="577"/>
    </location>
</feature>
<evidence type="ECO:0000313" key="12">
    <source>
        <dbReference type="EMBL" id="KAG7154912.1"/>
    </source>
</evidence>
<dbReference type="InterPro" id="IPR036259">
    <property type="entry name" value="MFS_trans_sf"/>
</dbReference>
<feature type="transmembrane region" description="Helical" evidence="10">
    <location>
        <begin position="789"/>
        <end position="812"/>
    </location>
</feature>
<feature type="transmembrane region" description="Helical" evidence="10">
    <location>
        <begin position="127"/>
        <end position="148"/>
    </location>
</feature>
<reference evidence="12" key="1">
    <citation type="journal article" date="2021" name="Sci. Adv.">
        <title>The American lobster genome reveals insights on longevity, neural, and immune adaptations.</title>
        <authorList>
            <person name="Polinski J.M."/>
            <person name="Zimin A.V."/>
            <person name="Clark K.F."/>
            <person name="Kohn A.B."/>
            <person name="Sadowski N."/>
            <person name="Timp W."/>
            <person name="Ptitsyn A."/>
            <person name="Khanna P."/>
            <person name="Romanova D.Y."/>
            <person name="Williams P."/>
            <person name="Greenwood S.J."/>
            <person name="Moroz L.L."/>
            <person name="Walt D.R."/>
            <person name="Bodnar A.G."/>
        </authorList>
    </citation>
    <scope>NUCLEOTIDE SEQUENCE</scope>
    <source>
        <strain evidence="12">GMGI-L3</strain>
    </source>
</reference>
<feature type="transmembrane region" description="Helical" evidence="10">
    <location>
        <begin position="273"/>
        <end position="293"/>
    </location>
</feature>
<evidence type="ECO:0000256" key="10">
    <source>
        <dbReference type="SAM" id="Phobius"/>
    </source>
</evidence>
<dbReference type="PROSITE" id="PS50850">
    <property type="entry name" value="MFS"/>
    <property type="match status" value="2"/>
</dbReference>
<evidence type="ECO:0000256" key="8">
    <source>
        <dbReference type="ARBA" id="ARBA00023180"/>
    </source>
</evidence>
<evidence type="ECO:0000259" key="11">
    <source>
        <dbReference type="PROSITE" id="PS50850"/>
    </source>
</evidence>
<dbReference type="PANTHER" id="PTHR48021">
    <property type="match status" value="1"/>
</dbReference>
<keyword evidence="3" id="KW-1003">Cell membrane</keyword>
<dbReference type="PROSITE" id="PS00217">
    <property type="entry name" value="SUGAR_TRANSPORT_2"/>
    <property type="match status" value="2"/>
</dbReference>
<evidence type="ECO:0000256" key="6">
    <source>
        <dbReference type="ARBA" id="ARBA00022989"/>
    </source>
</evidence>
<dbReference type="EMBL" id="JAHLQT010043444">
    <property type="protein sequence ID" value="KAG7154912.1"/>
    <property type="molecule type" value="Genomic_DNA"/>
</dbReference>
<dbReference type="CDD" id="cd17358">
    <property type="entry name" value="MFS_GLUT6_8_Class3_like"/>
    <property type="match status" value="2"/>
</dbReference>
<keyword evidence="5 10" id="KW-0812">Transmembrane</keyword>
<name>A0A8J5MKU3_HOMAM</name>
<dbReference type="InterPro" id="IPR044775">
    <property type="entry name" value="MFS_ERD6/Tret1-like"/>
</dbReference>
<feature type="domain" description="Major facilitator superfamily (MFS) profile" evidence="11">
    <location>
        <begin position="1"/>
        <end position="427"/>
    </location>
</feature>
<dbReference type="PANTHER" id="PTHR48021:SF1">
    <property type="entry name" value="GH07001P-RELATED"/>
    <property type="match status" value="1"/>
</dbReference>
<keyword evidence="2" id="KW-0813">Transport</keyword>
<feature type="transmembrane region" description="Helical" evidence="10">
    <location>
        <begin position="21"/>
        <end position="43"/>
    </location>
</feature>
<keyword evidence="6 10" id="KW-1133">Transmembrane helix</keyword>
<dbReference type="FunFam" id="1.20.1250.20:FF:000218">
    <property type="entry name" value="facilitated trehalose transporter Tret1"/>
    <property type="match status" value="1"/>
</dbReference>
<dbReference type="Proteomes" id="UP000747542">
    <property type="component" value="Unassembled WGS sequence"/>
</dbReference>
<evidence type="ECO:0000256" key="2">
    <source>
        <dbReference type="ARBA" id="ARBA00022448"/>
    </source>
</evidence>
<feature type="transmembrane region" description="Helical" evidence="10">
    <location>
        <begin position="336"/>
        <end position="360"/>
    </location>
</feature>
<feature type="transmembrane region" description="Helical" evidence="10">
    <location>
        <begin position="90"/>
        <end position="115"/>
    </location>
</feature>
<comment type="similarity">
    <text evidence="9">Belongs to the major facilitator superfamily. Sugar transporter (TC 2.A.1.1) family. Trehalose transporter subfamily.</text>
</comment>
<dbReference type="InterPro" id="IPR005829">
    <property type="entry name" value="Sugar_transporter_CS"/>
</dbReference>
<dbReference type="GO" id="GO:0051119">
    <property type="term" value="F:sugar transmembrane transporter activity"/>
    <property type="evidence" value="ECO:0007669"/>
    <property type="project" value="InterPro"/>
</dbReference>
<feature type="transmembrane region" description="Helical" evidence="10">
    <location>
        <begin position="720"/>
        <end position="742"/>
    </location>
</feature>
<feature type="domain" description="Major facilitator superfamily (MFS) profile" evidence="11">
    <location>
        <begin position="487"/>
        <end position="915"/>
    </location>
</feature>
<dbReference type="InterPro" id="IPR005828">
    <property type="entry name" value="MFS_sugar_transport-like"/>
</dbReference>
<feature type="transmembrane region" description="Helical" evidence="10">
    <location>
        <begin position="616"/>
        <end position="637"/>
    </location>
</feature>
<evidence type="ECO:0000256" key="5">
    <source>
        <dbReference type="ARBA" id="ARBA00022692"/>
    </source>
</evidence>
<dbReference type="GO" id="GO:0005886">
    <property type="term" value="C:plasma membrane"/>
    <property type="evidence" value="ECO:0007669"/>
    <property type="project" value="UniProtKB-SubCell"/>
</dbReference>
<comment type="caution">
    <text evidence="12">The sequence shown here is derived from an EMBL/GenBank/DDBJ whole genome shotgun (WGS) entry which is preliminary data.</text>
</comment>
<feature type="transmembrane region" description="Helical" evidence="10">
    <location>
        <begin position="583"/>
        <end position="604"/>
    </location>
</feature>
<dbReference type="AlphaFoldDB" id="A0A8J5MKU3"/>
<dbReference type="InterPro" id="IPR020846">
    <property type="entry name" value="MFS_dom"/>
</dbReference>
<protein>
    <submittedName>
        <fullName evidence="12">Facilitated trehalose transporter Tret1-like 28</fullName>
    </submittedName>
</protein>
<dbReference type="FunFam" id="1.20.1250.20:FF:000055">
    <property type="entry name" value="Facilitated trehalose transporter Tret1-2 homolog"/>
    <property type="match status" value="1"/>
</dbReference>
<dbReference type="PRINTS" id="PR00171">
    <property type="entry name" value="SUGRTRNSPORT"/>
</dbReference>
<keyword evidence="8" id="KW-0325">Glycoprotein</keyword>
<feature type="transmembrane region" description="Helical" evidence="10">
    <location>
        <begin position="530"/>
        <end position="550"/>
    </location>
</feature>